<dbReference type="KEGG" id="otd:J1M35_11770"/>
<dbReference type="EMBL" id="CP071796">
    <property type="protein sequence ID" value="QTD43826.1"/>
    <property type="molecule type" value="Genomic_DNA"/>
</dbReference>
<sequence>MKVRYVIIIAVVLVAAMAYQFFNGYPTDEQIKKKIESILIHPDLCNNSNPEAVKFLKSIKSDGRDLYIKEKTNAMPKRIDYYVEDGEGKVIAELAYRVDGGCQGISLTKPIR</sequence>
<name>A0A975CEZ0_9BURK</name>
<evidence type="ECO:0000313" key="2">
    <source>
        <dbReference type="Proteomes" id="UP000663903"/>
    </source>
</evidence>
<dbReference type="RefSeq" id="WP_208007235.1">
    <property type="nucleotide sequence ID" value="NZ_CP071796.1"/>
</dbReference>
<keyword evidence="2" id="KW-1185">Reference proteome</keyword>
<dbReference type="Proteomes" id="UP000663903">
    <property type="component" value="Chromosome"/>
</dbReference>
<organism evidence="1 2">
    <name type="scientific">Ottowia testudinis</name>
    <dbReference type="NCBI Taxonomy" id="2816950"/>
    <lineage>
        <taxon>Bacteria</taxon>
        <taxon>Pseudomonadati</taxon>
        <taxon>Pseudomonadota</taxon>
        <taxon>Betaproteobacteria</taxon>
        <taxon>Burkholderiales</taxon>
        <taxon>Comamonadaceae</taxon>
        <taxon>Ottowia</taxon>
    </lineage>
</organism>
<gene>
    <name evidence="1" type="ORF">J1M35_11770</name>
</gene>
<proteinExistence type="predicted"/>
<protein>
    <submittedName>
        <fullName evidence="1">Uncharacterized protein</fullName>
    </submittedName>
</protein>
<accession>A0A975CEZ0</accession>
<dbReference type="AlphaFoldDB" id="A0A975CEZ0"/>
<reference evidence="1" key="1">
    <citation type="submission" date="2021-03" db="EMBL/GenBank/DDBJ databases">
        <title>Ottowia sp. 27C isolated from the cloaca of a Giant Asian pond turtle (Heosemys grandis).</title>
        <authorList>
            <person name="Spergser J."/>
            <person name="Busse H.-J."/>
        </authorList>
    </citation>
    <scope>NUCLEOTIDE SEQUENCE</scope>
    <source>
        <strain evidence="1">27C</strain>
    </source>
</reference>
<evidence type="ECO:0000313" key="1">
    <source>
        <dbReference type="EMBL" id="QTD43826.1"/>
    </source>
</evidence>